<gene>
    <name evidence="3" type="ORF">Scinn_29490</name>
</gene>
<dbReference type="PANTHER" id="PTHR43476">
    <property type="entry name" value="3-(3-HYDROXY-PHENYL)PROPIONATE/3-HYDROXYCINNAMIC ACID HYDROXYLASE"/>
    <property type="match status" value="1"/>
</dbReference>
<dbReference type="SUPFAM" id="SSF51905">
    <property type="entry name" value="FAD/NAD(P)-binding domain"/>
    <property type="match status" value="1"/>
</dbReference>
<feature type="domain" description="FAD-binding" evidence="2">
    <location>
        <begin position="14"/>
        <end position="354"/>
    </location>
</feature>
<dbReference type="Gene3D" id="3.30.9.10">
    <property type="entry name" value="D-Amino Acid Oxidase, subunit A, domain 2"/>
    <property type="match status" value="1"/>
</dbReference>
<accession>A0ABQ3NL42</accession>
<dbReference type="NCBIfam" id="NF006091">
    <property type="entry name" value="PRK08243.1"/>
    <property type="match status" value="1"/>
</dbReference>
<evidence type="ECO:0000313" key="3">
    <source>
        <dbReference type="EMBL" id="GHI13486.1"/>
    </source>
</evidence>
<dbReference type="PANTHER" id="PTHR43476:SF5">
    <property type="entry name" value="FAD-DEPENDENT MONOOXYGENASE"/>
    <property type="match status" value="1"/>
</dbReference>
<dbReference type="Pfam" id="PF01494">
    <property type="entry name" value="FAD_binding_3"/>
    <property type="match status" value="1"/>
</dbReference>
<evidence type="ECO:0000313" key="4">
    <source>
        <dbReference type="Proteomes" id="UP000660554"/>
    </source>
</evidence>
<dbReference type="InterPro" id="IPR036188">
    <property type="entry name" value="FAD/NAD-bd_sf"/>
</dbReference>
<protein>
    <submittedName>
        <fullName evidence="3">4-hydroxybenzoate 3-monooxygenase</fullName>
    </submittedName>
</protein>
<dbReference type="Gene3D" id="3.50.50.60">
    <property type="entry name" value="FAD/NAD(P)-binding domain"/>
    <property type="match status" value="1"/>
</dbReference>
<name>A0ABQ3NL42_STRVG</name>
<sequence>MTESQYAAVAPDSADVVIIGAGPAGLVLGNLLLRRGIDCVVLERAGRDGLQKRARAGFLAANTVRILARGGLDGGLRRRGQEHSVCEFRTEEGRFRLDYRHLGRGEPHTVYPQHELVSDLQEQFLDAGGTILFDTEAVSVADADGPTPSVTVRDGDGRPVRWRARYVAACDGRHGAGRRSLPPGAVHRHHRDHGVTWLGLLAEAPPSLDAVGYAIHPSGFAGHMARSAEITRYYLQCERGTRPDAWHEERIWDELALRMRAAEYGPLRRGPFVQRTVVDLESDVLEPLRHGSLFLVGDAAGLISPSAAKGANLAVLEAEILAHALTDALVHGDPEPLDRYSERCLVHIWRAQEFSHWMVRLLHDASDSEGASLFQERLRHSRIASLRTSPTQQDWFAENYVGI</sequence>
<dbReference type="RefSeq" id="WP_372449392.1">
    <property type="nucleotide sequence ID" value="NZ_BMRU01000065.1"/>
</dbReference>
<dbReference type="GeneID" id="86953042"/>
<dbReference type="SUPFAM" id="SSF54373">
    <property type="entry name" value="FAD-linked reductases, C-terminal domain"/>
    <property type="match status" value="1"/>
</dbReference>
<proteinExistence type="predicted"/>
<comment type="caution">
    <text evidence="3">The sequence shown here is derived from an EMBL/GenBank/DDBJ whole genome shotgun (WGS) entry which is preliminary data.</text>
</comment>
<evidence type="ECO:0000256" key="1">
    <source>
        <dbReference type="ARBA" id="ARBA00023002"/>
    </source>
</evidence>
<keyword evidence="1" id="KW-0560">Oxidoreductase</keyword>
<dbReference type="Proteomes" id="UP000660554">
    <property type="component" value="Unassembled WGS sequence"/>
</dbReference>
<dbReference type="PRINTS" id="PR00420">
    <property type="entry name" value="RNGMNOXGNASE"/>
</dbReference>
<dbReference type="EMBL" id="BNDV01000008">
    <property type="protein sequence ID" value="GHI13486.1"/>
    <property type="molecule type" value="Genomic_DNA"/>
</dbReference>
<keyword evidence="4" id="KW-1185">Reference proteome</keyword>
<reference evidence="4" key="1">
    <citation type="submission" date="2020-09" db="EMBL/GenBank/DDBJ databases">
        <title>Whole genome shotgun sequence of Streptomyces cinnamonensis NBRC 15873.</title>
        <authorList>
            <person name="Komaki H."/>
            <person name="Tamura T."/>
        </authorList>
    </citation>
    <scope>NUCLEOTIDE SEQUENCE [LARGE SCALE GENOMIC DNA]</scope>
    <source>
        <strain evidence="4">NBRC 15873</strain>
    </source>
</reference>
<evidence type="ECO:0000259" key="2">
    <source>
        <dbReference type="Pfam" id="PF01494"/>
    </source>
</evidence>
<dbReference type="InterPro" id="IPR002938">
    <property type="entry name" value="FAD-bd"/>
</dbReference>
<organism evidence="3 4">
    <name type="scientific">Streptomyces virginiae</name>
    <name type="common">Streptomyces cinnamonensis</name>
    <dbReference type="NCBI Taxonomy" id="1961"/>
    <lineage>
        <taxon>Bacteria</taxon>
        <taxon>Bacillati</taxon>
        <taxon>Actinomycetota</taxon>
        <taxon>Actinomycetes</taxon>
        <taxon>Kitasatosporales</taxon>
        <taxon>Streptomycetaceae</taxon>
        <taxon>Streptomyces</taxon>
    </lineage>
</organism>
<dbReference type="InterPro" id="IPR050631">
    <property type="entry name" value="PheA/TfdB_FAD_monoxygenase"/>
</dbReference>